<feature type="domain" description="F5/8 type C" evidence="2">
    <location>
        <begin position="766"/>
        <end position="917"/>
    </location>
</feature>
<keyword evidence="4" id="KW-1185">Reference proteome</keyword>
<evidence type="ECO:0000313" key="3">
    <source>
        <dbReference type="EMBL" id="TCZ76523.1"/>
    </source>
</evidence>
<dbReference type="Gene3D" id="2.60.120.260">
    <property type="entry name" value="Galactose-binding domain-like"/>
    <property type="match status" value="1"/>
</dbReference>
<dbReference type="SUPFAM" id="SSF51445">
    <property type="entry name" value="(Trans)glycosidases"/>
    <property type="match status" value="1"/>
</dbReference>
<dbReference type="InterPro" id="IPR008979">
    <property type="entry name" value="Galactose-bd-like_sf"/>
</dbReference>
<dbReference type="Pfam" id="PF19773">
    <property type="entry name" value="DUF6259"/>
    <property type="match status" value="1"/>
</dbReference>
<name>A0A4R4EBL7_9BACL</name>
<reference evidence="3 4" key="1">
    <citation type="submission" date="2019-03" db="EMBL/GenBank/DDBJ databases">
        <authorList>
            <person name="Kim M.K.M."/>
        </authorList>
    </citation>
    <scope>NUCLEOTIDE SEQUENCE [LARGE SCALE GENOMIC DNA]</scope>
    <source>
        <strain evidence="3 4">18JY21-1</strain>
    </source>
</reference>
<dbReference type="Gene3D" id="3.20.20.80">
    <property type="entry name" value="Glycosidases"/>
    <property type="match status" value="1"/>
</dbReference>
<sequence>MRLTEVVRNKWILVSLGALLILGIVSALIYHLFAGSKVSYQETNGLFVISNSKYEIAFRADNGGIAYVQDKQFNDKLSVGNRDNVLWWAFMNGDQSVNSKKMAHFSYEWNAGAGELLLHYAGELKVDVTVTFGQDNRIGMRAKVVNDSENTIQSFRFPYELKASSDQVVDGLLPMLPGAKLKPAFFTENNSFEDQYPGVMFASLISLRTQNGNLSLYDLHSKDKLIASQNLGFKNQVDDAGKTAFVHNYTTLIKPKSEWSTPLIVMEIGGDYPNIIQSYREMNQIAAYRSLADKLGKDKESYLQLPFMKLDISALGQANWGTLASNYVDQMDYASVLHLVGFQKGGHDENYPDFLPPDPKWGSEAELRAFIQYAKDKGNRIVPYTNFSWWGVHSPTLQALPTGVDLNDIVVQQQSGNLIKEDYGSHSGYVMNMNHPYVVQRIEEEHKKLLEAGMDGIFEDQWGIRNAPFLYNEGYLANADESSAYFEGVRKYFANSSHHMYTEDGTDVLANDTVGFMGTNYLWDLLGYRKKTASYTDYYPMVSMLLRDKVMLYQHDLAAETMTDTKDMLRWNLAMGYQLSGDLFHGTDNPWIHLVGAFQKYVLAPYGDALVKDYKQLGHAVTETQYDQYAVIANWDTEKSYVINDQHTLTAGGFEVSAKDQSVRAGSYTRYNGTDLDHGEHYLIELRSDNSIRIYQPIGSDTTLSIQKNAKWKHAFITAYEANGNKVADLPVSEAGDRVQFDYVRLINGLQVDYVELTGSDVPSMVKDVSFGKMKEAVNLALRKEIVSSTDTAKEFPASLTVDGDPFTYWESMPKRFPQSITVNLGEQQSISRIGLSLPPLDAWEARTEEIEILGSSDGQTFQTIRQRANVVFDPRNKNRVELQVDGAVNLQYIRLNITENTAWPAAQISEIEIYSE</sequence>
<evidence type="ECO:0000259" key="2">
    <source>
        <dbReference type="PROSITE" id="PS50022"/>
    </source>
</evidence>
<keyword evidence="1" id="KW-0472">Membrane</keyword>
<dbReference type="InterPro" id="IPR017853">
    <property type="entry name" value="GH"/>
</dbReference>
<evidence type="ECO:0000313" key="4">
    <source>
        <dbReference type="Proteomes" id="UP000295418"/>
    </source>
</evidence>
<protein>
    <submittedName>
        <fullName evidence="3">Discoidin domain-containing protein</fullName>
    </submittedName>
</protein>
<dbReference type="PROSITE" id="PS50022">
    <property type="entry name" value="FA58C_3"/>
    <property type="match status" value="1"/>
</dbReference>
<accession>A0A4R4EBL7</accession>
<dbReference type="Pfam" id="PF00754">
    <property type="entry name" value="F5_F8_type_C"/>
    <property type="match status" value="1"/>
</dbReference>
<dbReference type="SUPFAM" id="SSF49785">
    <property type="entry name" value="Galactose-binding domain-like"/>
    <property type="match status" value="1"/>
</dbReference>
<organism evidence="3 4">
    <name type="scientific">Paenibacillus albiflavus</name>
    <dbReference type="NCBI Taxonomy" id="2545760"/>
    <lineage>
        <taxon>Bacteria</taxon>
        <taxon>Bacillati</taxon>
        <taxon>Bacillota</taxon>
        <taxon>Bacilli</taxon>
        <taxon>Bacillales</taxon>
        <taxon>Paenibacillaceae</taxon>
        <taxon>Paenibacillus</taxon>
    </lineage>
</organism>
<evidence type="ECO:0000256" key="1">
    <source>
        <dbReference type="SAM" id="Phobius"/>
    </source>
</evidence>
<proteinExistence type="predicted"/>
<dbReference type="AlphaFoldDB" id="A0A4R4EBL7"/>
<keyword evidence="1" id="KW-0812">Transmembrane</keyword>
<keyword evidence="1" id="KW-1133">Transmembrane helix</keyword>
<dbReference type="OrthoDB" id="3884309at2"/>
<feature type="transmembrane region" description="Helical" evidence="1">
    <location>
        <begin position="12"/>
        <end position="33"/>
    </location>
</feature>
<gene>
    <name evidence="3" type="ORF">E0485_13035</name>
</gene>
<dbReference type="InterPro" id="IPR046226">
    <property type="entry name" value="DUF6259"/>
</dbReference>
<dbReference type="EMBL" id="SKFG01000012">
    <property type="protein sequence ID" value="TCZ76523.1"/>
    <property type="molecule type" value="Genomic_DNA"/>
</dbReference>
<dbReference type="InterPro" id="IPR000421">
    <property type="entry name" value="FA58C"/>
</dbReference>
<dbReference type="Proteomes" id="UP000295418">
    <property type="component" value="Unassembled WGS sequence"/>
</dbReference>
<comment type="caution">
    <text evidence="3">The sequence shown here is derived from an EMBL/GenBank/DDBJ whole genome shotgun (WGS) entry which is preliminary data.</text>
</comment>